<sequence>MRIGVAIDAACDVPQSFIEQNGIAVMPITVRVDGHVFKDDRDPVEIQRFLDQKLGSRGHSAETEPSTVEDVQHLFLDRMVKEYDCVICLTIMATRSPIHDNVIKASFAILKHYRPVREAAGITGPFLMRVVDTRSIFAGSGPSVAEAIRMIQTGQPPQQLRERVAHIANNSYGYMMPRDLHYLRARAKKKGDRSVSALSAMLGSALDIKPLLRAYRGETAPVGKVRGFEHGAQTLFDYAAKRVQAGLLVPALSLSYGGDLDDMRNLVGYHALTRACGDAGVELMESPMSITGMVNVGEGALTIGFASEEHVAEF</sequence>
<dbReference type="InterPro" id="IPR003797">
    <property type="entry name" value="DegV"/>
</dbReference>
<accession>A0A4V2W4J6</accession>
<evidence type="ECO:0000256" key="1">
    <source>
        <dbReference type="ARBA" id="ARBA00023121"/>
    </source>
</evidence>
<dbReference type="AlphaFoldDB" id="A0A4V2W4J6"/>
<dbReference type="Proteomes" id="UP000295645">
    <property type="component" value="Unassembled WGS sequence"/>
</dbReference>
<dbReference type="PROSITE" id="PS51482">
    <property type="entry name" value="DEGV"/>
    <property type="match status" value="1"/>
</dbReference>
<dbReference type="PANTHER" id="PTHR33434">
    <property type="entry name" value="DEGV DOMAIN-CONTAINING PROTEIN DR_1986-RELATED"/>
    <property type="match status" value="1"/>
</dbReference>
<keyword evidence="1" id="KW-0446">Lipid-binding</keyword>
<dbReference type="Pfam" id="PF02645">
    <property type="entry name" value="DegV"/>
    <property type="match status" value="1"/>
</dbReference>
<name>A0A4V2W4J6_9GAMM</name>
<dbReference type="NCBIfam" id="TIGR00762">
    <property type="entry name" value="DegV"/>
    <property type="match status" value="1"/>
</dbReference>
<evidence type="ECO:0000313" key="3">
    <source>
        <dbReference type="Proteomes" id="UP000295645"/>
    </source>
</evidence>
<dbReference type="PANTHER" id="PTHR33434:SF2">
    <property type="entry name" value="FATTY ACID-BINDING PROTEIN TM_1468"/>
    <property type="match status" value="1"/>
</dbReference>
<organism evidence="2 3">
    <name type="scientific">Luteibacter rhizovicinus</name>
    <dbReference type="NCBI Taxonomy" id="242606"/>
    <lineage>
        <taxon>Bacteria</taxon>
        <taxon>Pseudomonadati</taxon>
        <taxon>Pseudomonadota</taxon>
        <taxon>Gammaproteobacteria</taxon>
        <taxon>Lysobacterales</taxon>
        <taxon>Rhodanobacteraceae</taxon>
        <taxon>Luteibacter</taxon>
    </lineage>
</organism>
<dbReference type="EMBL" id="SMCS01000002">
    <property type="protein sequence ID" value="TCV96159.1"/>
    <property type="molecule type" value="Genomic_DNA"/>
</dbReference>
<comment type="caution">
    <text evidence="2">The sequence shown here is derived from an EMBL/GenBank/DDBJ whole genome shotgun (WGS) entry which is preliminary data.</text>
</comment>
<dbReference type="Gene3D" id="3.30.1180.10">
    <property type="match status" value="1"/>
</dbReference>
<proteinExistence type="predicted"/>
<protein>
    <submittedName>
        <fullName evidence="2">DegV family protein with EDD domain</fullName>
    </submittedName>
</protein>
<gene>
    <name evidence="2" type="ORF">EC912_102509</name>
</gene>
<evidence type="ECO:0000313" key="2">
    <source>
        <dbReference type="EMBL" id="TCV96159.1"/>
    </source>
</evidence>
<dbReference type="InterPro" id="IPR050270">
    <property type="entry name" value="DegV_domain_contain"/>
</dbReference>
<keyword evidence="3" id="KW-1185">Reference proteome</keyword>
<dbReference type="InterPro" id="IPR043168">
    <property type="entry name" value="DegV_C"/>
</dbReference>
<reference evidence="2 3" key="1">
    <citation type="submission" date="2019-03" db="EMBL/GenBank/DDBJ databases">
        <title>Above-ground endophytic microbial communities from plants in different locations in the United States.</title>
        <authorList>
            <person name="Frank C."/>
        </authorList>
    </citation>
    <scope>NUCLEOTIDE SEQUENCE [LARGE SCALE GENOMIC DNA]</scope>
    <source>
        <strain evidence="2 3">LP_13_YM</strain>
    </source>
</reference>
<dbReference type="SUPFAM" id="SSF82549">
    <property type="entry name" value="DAK1/DegV-like"/>
    <property type="match status" value="1"/>
</dbReference>
<dbReference type="GO" id="GO:0008289">
    <property type="term" value="F:lipid binding"/>
    <property type="evidence" value="ECO:0007669"/>
    <property type="project" value="UniProtKB-KW"/>
</dbReference>
<dbReference type="Gene3D" id="3.40.50.10170">
    <property type="match status" value="1"/>
</dbReference>
<dbReference type="RefSeq" id="WP_207906774.1">
    <property type="nucleotide sequence ID" value="NZ_SMCS01000002.1"/>
</dbReference>